<organism evidence="3 4">
    <name type="scientific">Candidatus Iainarchaeum sp</name>
    <dbReference type="NCBI Taxonomy" id="3101447"/>
    <lineage>
        <taxon>Archaea</taxon>
        <taxon>Candidatus Iainarchaeota</taxon>
        <taxon>Candidatus Iainarchaeia</taxon>
        <taxon>Candidatus Iainarchaeales</taxon>
        <taxon>Candidatus Iainarchaeaceae</taxon>
        <taxon>Candidatus Iainarchaeum</taxon>
    </lineage>
</organism>
<dbReference type="Pfam" id="PF00215">
    <property type="entry name" value="OMPdecase"/>
    <property type="match status" value="1"/>
</dbReference>
<dbReference type="SMART" id="SM00934">
    <property type="entry name" value="OMPdecase"/>
    <property type="match status" value="1"/>
</dbReference>
<dbReference type="Proteomes" id="UP000732298">
    <property type="component" value="Unassembled WGS sequence"/>
</dbReference>
<comment type="caution">
    <text evidence="3">The sequence shown here is derived from an EMBL/GenBank/DDBJ whole genome shotgun (WGS) entry which is preliminary data.</text>
</comment>
<accession>A0A8T3YJA0</accession>
<dbReference type="InterPro" id="IPR011060">
    <property type="entry name" value="RibuloseP-bd_barrel"/>
</dbReference>
<evidence type="ECO:0000313" key="3">
    <source>
        <dbReference type="EMBL" id="MBI4210594.1"/>
    </source>
</evidence>
<dbReference type="EMBL" id="JACQPB010000038">
    <property type="protein sequence ID" value="MBI4210594.1"/>
    <property type="molecule type" value="Genomic_DNA"/>
</dbReference>
<evidence type="ECO:0000259" key="2">
    <source>
        <dbReference type="SMART" id="SM00934"/>
    </source>
</evidence>
<gene>
    <name evidence="3" type="ORF">HY544_03765</name>
</gene>
<evidence type="ECO:0000313" key="4">
    <source>
        <dbReference type="Proteomes" id="UP000732298"/>
    </source>
</evidence>
<dbReference type="AlphaFoldDB" id="A0A8T3YJA0"/>
<proteinExistence type="predicted"/>
<dbReference type="GO" id="GO:0004590">
    <property type="term" value="F:orotidine-5'-phosphate decarboxylase activity"/>
    <property type="evidence" value="ECO:0007669"/>
    <property type="project" value="InterPro"/>
</dbReference>
<dbReference type="SUPFAM" id="SSF51366">
    <property type="entry name" value="Ribulose-phoshate binding barrel"/>
    <property type="match status" value="1"/>
</dbReference>
<dbReference type="InterPro" id="IPR013785">
    <property type="entry name" value="Aldolase_TIM"/>
</dbReference>
<keyword evidence="1" id="KW-0456">Lyase</keyword>
<dbReference type="Gene3D" id="3.20.20.70">
    <property type="entry name" value="Aldolase class I"/>
    <property type="match status" value="1"/>
</dbReference>
<sequence length="238" mass="25428">MAAIIRMKRSIVPACDFDDIKALEKLVKGTDSVKGIGAYKIGFELGLKYGLPAVVKACRKHTKKPLIYDHQKAGTDVPFTGGRFAAVCRGAGIDAVILFPQAGPATEREWIKACMNAGLGVIVGGEMTHEAYLKADGGFLDDDAPLRMYGIAAESGVNEFVVPGNKPDRIAKYRKFLEAKGMKPVFHSPGLVSQGGSITESGKAAGEHWHAIVGRALYEAADIRKAAQELCSQISGPR</sequence>
<feature type="domain" description="Orotidine 5'-phosphate decarboxylase" evidence="2">
    <location>
        <begin position="10"/>
        <end position="230"/>
    </location>
</feature>
<dbReference type="GO" id="GO:0006207">
    <property type="term" value="P:'de novo' pyrimidine nucleobase biosynthetic process"/>
    <property type="evidence" value="ECO:0007669"/>
    <property type="project" value="InterPro"/>
</dbReference>
<reference evidence="3" key="1">
    <citation type="submission" date="2020-07" db="EMBL/GenBank/DDBJ databases">
        <title>Huge and variable diversity of episymbiotic CPR bacteria and DPANN archaea in groundwater ecosystems.</title>
        <authorList>
            <person name="He C.Y."/>
            <person name="Keren R."/>
            <person name="Whittaker M."/>
            <person name="Farag I.F."/>
            <person name="Doudna J."/>
            <person name="Cate J.H.D."/>
            <person name="Banfield J.F."/>
        </authorList>
    </citation>
    <scope>NUCLEOTIDE SEQUENCE</scope>
    <source>
        <strain evidence="3">NC_groundwater_1296_Ag_S-0.2um_52_80</strain>
    </source>
</reference>
<dbReference type="InterPro" id="IPR001754">
    <property type="entry name" value="OMPdeCOase_dom"/>
</dbReference>
<name>A0A8T3YJA0_9ARCH</name>
<evidence type="ECO:0000256" key="1">
    <source>
        <dbReference type="ARBA" id="ARBA00023239"/>
    </source>
</evidence>
<protein>
    <submittedName>
        <fullName evidence="3">Orotidine 5'-phosphate decarboxylase</fullName>
    </submittedName>
</protein>